<dbReference type="Proteomes" id="UP000187209">
    <property type="component" value="Unassembled WGS sequence"/>
</dbReference>
<dbReference type="OrthoDB" id="321314at2759"/>
<dbReference type="AlphaFoldDB" id="A0A1R2C5W4"/>
<keyword evidence="2" id="KW-1185">Reference proteome</keyword>
<comment type="caution">
    <text evidence="1">The sequence shown here is derived from an EMBL/GenBank/DDBJ whole genome shotgun (WGS) entry which is preliminary data.</text>
</comment>
<name>A0A1R2C5W4_9CILI</name>
<gene>
    <name evidence="1" type="ORF">SteCoe_14521</name>
</gene>
<evidence type="ECO:0000313" key="1">
    <source>
        <dbReference type="EMBL" id="OMJ84369.1"/>
    </source>
</evidence>
<proteinExistence type="predicted"/>
<organism evidence="1 2">
    <name type="scientific">Stentor coeruleus</name>
    <dbReference type="NCBI Taxonomy" id="5963"/>
    <lineage>
        <taxon>Eukaryota</taxon>
        <taxon>Sar</taxon>
        <taxon>Alveolata</taxon>
        <taxon>Ciliophora</taxon>
        <taxon>Postciliodesmatophora</taxon>
        <taxon>Heterotrichea</taxon>
        <taxon>Heterotrichida</taxon>
        <taxon>Stentoridae</taxon>
        <taxon>Stentor</taxon>
    </lineage>
</organism>
<reference evidence="1 2" key="1">
    <citation type="submission" date="2016-11" db="EMBL/GenBank/DDBJ databases">
        <title>The macronuclear genome of Stentor coeruleus: a giant cell with tiny introns.</title>
        <authorList>
            <person name="Slabodnick M."/>
            <person name="Ruby J.G."/>
            <person name="Reiff S.B."/>
            <person name="Swart E.C."/>
            <person name="Gosai S."/>
            <person name="Prabakaran S."/>
            <person name="Witkowska E."/>
            <person name="Larue G.E."/>
            <person name="Fisher S."/>
            <person name="Freeman R.M."/>
            <person name="Gunawardena J."/>
            <person name="Chu W."/>
            <person name="Stover N.A."/>
            <person name="Gregory B.D."/>
            <person name="Nowacki M."/>
            <person name="Derisi J."/>
            <person name="Roy S.W."/>
            <person name="Marshall W.F."/>
            <person name="Sood P."/>
        </authorList>
    </citation>
    <scope>NUCLEOTIDE SEQUENCE [LARGE SCALE GENOMIC DNA]</scope>
    <source>
        <strain evidence="1">WM001</strain>
    </source>
</reference>
<sequence length="220" mass="26299">MKGIKSIDPHCFENPSIKNINSRKVKAETKIRSQFISKGCRKFPKKEYIRCKLIRGHKRVLRQIMANETYVKDLIENTNYHSCKQVYWGLLVNTFLKYKNILSEIIPVEVGPVNEIMKRKKMRIEHLKRSFNAEFCQDYLEKIETRESYFYYVEFLFSDFDCEKLIKRFGFKCCNKEEHDSSCSLKWLLLKNYCSSIVLEDIDIEPYTPEEKFLPLPSIF</sequence>
<dbReference type="EMBL" id="MPUH01000271">
    <property type="protein sequence ID" value="OMJ84369.1"/>
    <property type="molecule type" value="Genomic_DNA"/>
</dbReference>
<accession>A0A1R2C5W4</accession>
<evidence type="ECO:0000313" key="2">
    <source>
        <dbReference type="Proteomes" id="UP000187209"/>
    </source>
</evidence>
<protein>
    <submittedName>
        <fullName evidence="1">Uncharacterized protein</fullName>
    </submittedName>
</protein>